<organism evidence="2 3">
    <name type="scientific">Meganyctiphanes norvegica</name>
    <name type="common">Northern krill</name>
    <name type="synonym">Thysanopoda norvegica</name>
    <dbReference type="NCBI Taxonomy" id="48144"/>
    <lineage>
        <taxon>Eukaryota</taxon>
        <taxon>Metazoa</taxon>
        <taxon>Ecdysozoa</taxon>
        <taxon>Arthropoda</taxon>
        <taxon>Crustacea</taxon>
        <taxon>Multicrustacea</taxon>
        <taxon>Malacostraca</taxon>
        <taxon>Eumalacostraca</taxon>
        <taxon>Eucarida</taxon>
        <taxon>Euphausiacea</taxon>
        <taxon>Euphausiidae</taxon>
        <taxon>Meganyctiphanes</taxon>
    </lineage>
</organism>
<dbReference type="AlphaFoldDB" id="A0AAV2PJH4"/>
<proteinExistence type="predicted"/>
<evidence type="ECO:0000259" key="1">
    <source>
        <dbReference type="Pfam" id="PF20179"/>
    </source>
</evidence>
<evidence type="ECO:0000313" key="2">
    <source>
        <dbReference type="EMBL" id="CAL4060329.1"/>
    </source>
</evidence>
<name>A0AAV2PJH4_MEGNR</name>
<dbReference type="Proteomes" id="UP001497623">
    <property type="component" value="Unassembled WGS sequence"/>
</dbReference>
<accession>A0AAV2PJH4</accession>
<protein>
    <recommendedName>
        <fullName evidence="1">Mitochondrial splicing suppressor 51-like C-terminal domain-containing protein</fullName>
    </recommendedName>
</protein>
<dbReference type="EMBL" id="CAXKWB010000330">
    <property type="protein sequence ID" value="CAL4060329.1"/>
    <property type="molecule type" value="Genomic_DNA"/>
</dbReference>
<dbReference type="Pfam" id="PF20179">
    <property type="entry name" value="MSS51_C"/>
    <property type="match status" value="1"/>
</dbReference>
<dbReference type="InterPro" id="IPR046824">
    <property type="entry name" value="Mss51-like_C"/>
</dbReference>
<gene>
    <name evidence="2" type="ORF">MNOR_LOCUS1257</name>
</gene>
<feature type="domain" description="Mitochondrial splicing suppressor 51-like C-terminal" evidence="1">
    <location>
        <begin position="59"/>
        <end position="255"/>
    </location>
</feature>
<sequence>MANWYLKQRQQLEIPDNLLNEANLNDGLDFDKVSKLAKYSSERWLWTIVNLINERLAFPLTIYHALKKLKIGEERKCLYEITSLTIHIVYHTPMLDSRIWEFFLHQLPNLVEMNLTFTSLNMRITNRFTCNLQKERCFDCKSKQRVINYNTRHNIHYHEYFSSDDYVQPDVVAVFDIHNELKISCKPSPAEESEIQTKFYNENANRFTSQLNMTNSKDTIVLLTNPTEETFGPLLKSFYDARPVEVLLPVQKNPFCVFSTLRGEFDSTYSVMDYVCAIQRKQ</sequence>
<comment type="caution">
    <text evidence="2">The sequence shown here is derived from an EMBL/GenBank/DDBJ whole genome shotgun (WGS) entry which is preliminary data.</text>
</comment>
<keyword evidence="3" id="KW-1185">Reference proteome</keyword>
<evidence type="ECO:0000313" key="3">
    <source>
        <dbReference type="Proteomes" id="UP001497623"/>
    </source>
</evidence>
<reference evidence="2 3" key="1">
    <citation type="submission" date="2024-05" db="EMBL/GenBank/DDBJ databases">
        <authorList>
            <person name="Wallberg A."/>
        </authorList>
    </citation>
    <scope>NUCLEOTIDE SEQUENCE [LARGE SCALE GENOMIC DNA]</scope>
</reference>